<accession>A0A0B5FNP9</accession>
<evidence type="ECO:0000313" key="1">
    <source>
        <dbReference type="EMBL" id="AJF06274.1"/>
    </source>
</evidence>
<organism evidence="1 2">
    <name type="scientific">Geoalkalibacter subterraneus</name>
    <dbReference type="NCBI Taxonomy" id="483547"/>
    <lineage>
        <taxon>Bacteria</taxon>
        <taxon>Pseudomonadati</taxon>
        <taxon>Thermodesulfobacteriota</taxon>
        <taxon>Desulfuromonadia</taxon>
        <taxon>Desulfuromonadales</taxon>
        <taxon>Geoalkalibacteraceae</taxon>
        <taxon>Geoalkalibacter</taxon>
    </lineage>
</organism>
<name>A0A0B5FNP9_9BACT</name>
<evidence type="ECO:0000313" key="2">
    <source>
        <dbReference type="Proteomes" id="UP000035036"/>
    </source>
</evidence>
<dbReference type="STRING" id="483547.GSUB_06485"/>
<dbReference type="EMBL" id="CP010311">
    <property type="protein sequence ID" value="AJF06274.1"/>
    <property type="molecule type" value="Genomic_DNA"/>
</dbReference>
<evidence type="ECO:0008006" key="3">
    <source>
        <dbReference type="Google" id="ProtNLM"/>
    </source>
</evidence>
<dbReference type="Proteomes" id="UP000035036">
    <property type="component" value="Chromosome"/>
</dbReference>
<sequence length="88" mass="9642">MAWPADQEAEIEVFYLSSYSPAPNPDEHLNVDVKDAVTRRVPARSKKQLGAQPSATCTNCASRLLGSGNTSGTSPFAMRRDNFLWQGQ</sequence>
<gene>
    <name evidence="1" type="ORF">GSUB_06485</name>
</gene>
<keyword evidence="2" id="KW-1185">Reference proteome</keyword>
<dbReference type="HOGENOM" id="CLU_2464657_0_0_7"/>
<proteinExistence type="predicted"/>
<reference evidence="1 2" key="1">
    <citation type="journal article" date="2015" name="Genome Announc.">
        <title>Genomes of Geoalkalibacter ferrihydriticus Z-0531T and Geoalkalibacter subterraneus Red1T, Two Haloalkaliphilic Metal-Reducing Deltaproteobacteria.</title>
        <authorList>
            <person name="Badalamenti J.P."/>
            <person name="Krajmalnik-Brown R."/>
            <person name="Torres C.I."/>
            <person name="Bond D.R."/>
        </authorList>
    </citation>
    <scope>NUCLEOTIDE SEQUENCE [LARGE SCALE GENOMIC DNA]</scope>
    <source>
        <strain evidence="1 2">Red1</strain>
    </source>
</reference>
<dbReference type="AlphaFoldDB" id="A0A0B5FNP9"/>
<dbReference type="KEGG" id="gsb:GSUB_06485"/>
<protein>
    <recommendedName>
        <fullName evidence="3">Tc1-like transposase DDE domain-containing protein</fullName>
    </recommendedName>
</protein>